<protein>
    <recommendedName>
        <fullName evidence="8">Homeobox domain-containing protein</fullName>
    </recommendedName>
</protein>
<feature type="region of interest" description="Disordered" evidence="7">
    <location>
        <begin position="472"/>
        <end position="575"/>
    </location>
</feature>
<reference evidence="9 10" key="1">
    <citation type="journal article" date="2023" name="Sci. Data">
        <title>Genome assembly of the Korean intertidal mud-creeper Batillaria attramentaria.</title>
        <authorList>
            <person name="Patra A.K."/>
            <person name="Ho P.T."/>
            <person name="Jun S."/>
            <person name="Lee S.J."/>
            <person name="Kim Y."/>
            <person name="Won Y.J."/>
        </authorList>
    </citation>
    <scope>NUCLEOTIDE SEQUENCE [LARGE SCALE GENOMIC DNA]</scope>
    <source>
        <strain evidence="9">Wonlab-2016</strain>
    </source>
</reference>
<keyword evidence="3 5" id="KW-0371">Homeobox</keyword>
<feature type="DNA-binding region" description="Homeobox" evidence="5">
    <location>
        <begin position="414"/>
        <end position="473"/>
    </location>
</feature>
<dbReference type="InterPro" id="IPR017970">
    <property type="entry name" value="Homeobox_CS"/>
</dbReference>
<name>A0ABD0KMR4_9CAEN</name>
<dbReference type="PANTHER" id="PTHR24327">
    <property type="entry name" value="HOMEOBOX PROTEIN"/>
    <property type="match status" value="1"/>
</dbReference>
<evidence type="ECO:0000256" key="3">
    <source>
        <dbReference type="ARBA" id="ARBA00023155"/>
    </source>
</evidence>
<feature type="region of interest" description="Disordered" evidence="7">
    <location>
        <begin position="223"/>
        <end position="350"/>
    </location>
</feature>
<feature type="domain" description="Homeobox" evidence="8">
    <location>
        <begin position="412"/>
        <end position="472"/>
    </location>
</feature>
<sequence>MLNVGGGGMDELEQGMVGKSAFMDLQQQQMPPGMAHPAYSGIRTSYPSQHHHQHEGVFSTPQHSRAALGYPFAMNSMGPGGYSAAPSHFSMSPYQTPSPPRDALSSSGINTVSKMFAYAVTTRVAVGLPPALKSVLASLSSKSRLTSWNMAAEGKTTTLELRWESNSPTGNLPAQQTVSPFPHTNPPLPTPSSETKPLRHHADRSCTVAANEINTQATKVWDRAANETNHHSTKGSDRVRNEAAIDEPPPQVQQEWDRTIRETNQNTTTSPSSLSQAMTHESNRPTSESTRLRNGDEERLMMARVKTERNSPPTLPLNTSQSPLPASPMYDESDEEEEGESFPHEWENDVMRRDEDDAYDNSRHSWQGGGVVQEFGRIGFPFAPAMWEPNLATFLSDKSQVEEQLRINGKGKKMRKPRTIYSSLQLQQLNRRFQRTQYLALPERAELAASLGLTQTQVKIWFQNRRSKYKKIMKQGGTPPGSVGQPGQGGQPPNPPLTSSPTHQHTPPQHQGPPLTPQQQGQSPQGDLHPPQSGTPHQQSVLPPPGSSASGHVPQSGTPLLPASSAPMSPQPACTWSDMHAQQNAAAVNSYMSHYSWYPQGSMPHQQSLLTNSHLAPTERPREQHPHQETGCRCQLSRDPMTSDLALYYINGCPAKQTDHYARARSETRSRWARDSYVSPVMAVVFEVG</sequence>
<dbReference type="FunFam" id="1.10.10.60:FF:000233">
    <property type="entry name" value="Distal-less, isoform C"/>
    <property type="match status" value="1"/>
</dbReference>
<dbReference type="Pfam" id="PF00046">
    <property type="entry name" value="Homeodomain"/>
    <property type="match status" value="1"/>
</dbReference>
<dbReference type="GO" id="GO:0005634">
    <property type="term" value="C:nucleus"/>
    <property type="evidence" value="ECO:0007669"/>
    <property type="project" value="UniProtKB-SubCell"/>
</dbReference>
<dbReference type="EMBL" id="JACVVK020000154">
    <property type="protein sequence ID" value="KAK7488170.1"/>
    <property type="molecule type" value="Genomic_DNA"/>
</dbReference>
<dbReference type="SMART" id="SM00389">
    <property type="entry name" value="HOX"/>
    <property type="match status" value="1"/>
</dbReference>
<dbReference type="CDD" id="cd00086">
    <property type="entry name" value="homeodomain"/>
    <property type="match status" value="1"/>
</dbReference>
<evidence type="ECO:0000256" key="6">
    <source>
        <dbReference type="RuleBase" id="RU000682"/>
    </source>
</evidence>
<evidence type="ECO:0000256" key="4">
    <source>
        <dbReference type="ARBA" id="ARBA00023242"/>
    </source>
</evidence>
<dbReference type="PROSITE" id="PS50071">
    <property type="entry name" value="HOMEOBOX_2"/>
    <property type="match status" value="1"/>
</dbReference>
<feature type="compositionally biased region" description="Basic and acidic residues" evidence="7">
    <location>
        <begin position="290"/>
        <end position="309"/>
    </location>
</feature>
<gene>
    <name evidence="9" type="ORF">BaRGS_00020612</name>
</gene>
<comment type="caution">
    <text evidence="9">The sequence shown here is derived from an EMBL/GenBank/DDBJ whole genome shotgun (WGS) entry which is preliminary data.</text>
</comment>
<dbReference type="PRINTS" id="PR00031">
    <property type="entry name" value="HTHREPRESSR"/>
</dbReference>
<feature type="region of interest" description="Disordered" evidence="7">
    <location>
        <begin position="164"/>
        <end position="203"/>
    </location>
</feature>
<dbReference type="AlphaFoldDB" id="A0ABD0KMR4"/>
<feature type="compositionally biased region" description="Polar residues" evidence="7">
    <location>
        <begin position="164"/>
        <end position="178"/>
    </location>
</feature>
<dbReference type="InterPro" id="IPR050460">
    <property type="entry name" value="Distal-less_Homeobox_TF"/>
</dbReference>
<feature type="compositionally biased region" description="Polar residues" evidence="7">
    <location>
        <begin position="262"/>
        <end position="289"/>
    </location>
</feature>
<feature type="compositionally biased region" description="Basic and acidic residues" evidence="7">
    <location>
        <begin position="223"/>
        <end position="243"/>
    </location>
</feature>
<dbReference type="InterPro" id="IPR020479">
    <property type="entry name" value="HD_metazoa"/>
</dbReference>
<dbReference type="Proteomes" id="UP001519460">
    <property type="component" value="Unassembled WGS sequence"/>
</dbReference>
<dbReference type="InterPro" id="IPR009057">
    <property type="entry name" value="Homeodomain-like_sf"/>
</dbReference>
<keyword evidence="4 5" id="KW-0539">Nucleus</keyword>
<organism evidence="9 10">
    <name type="scientific">Batillaria attramentaria</name>
    <dbReference type="NCBI Taxonomy" id="370345"/>
    <lineage>
        <taxon>Eukaryota</taxon>
        <taxon>Metazoa</taxon>
        <taxon>Spiralia</taxon>
        <taxon>Lophotrochozoa</taxon>
        <taxon>Mollusca</taxon>
        <taxon>Gastropoda</taxon>
        <taxon>Caenogastropoda</taxon>
        <taxon>Sorbeoconcha</taxon>
        <taxon>Cerithioidea</taxon>
        <taxon>Batillariidae</taxon>
        <taxon>Batillaria</taxon>
    </lineage>
</organism>
<evidence type="ECO:0000259" key="8">
    <source>
        <dbReference type="PROSITE" id="PS50071"/>
    </source>
</evidence>
<dbReference type="SUPFAM" id="SSF46689">
    <property type="entry name" value="Homeodomain-like"/>
    <property type="match status" value="1"/>
</dbReference>
<evidence type="ECO:0000256" key="5">
    <source>
        <dbReference type="PROSITE-ProRule" id="PRU00108"/>
    </source>
</evidence>
<feature type="compositionally biased region" description="Acidic residues" evidence="7">
    <location>
        <begin position="331"/>
        <end position="340"/>
    </location>
</feature>
<feature type="compositionally biased region" description="Polar residues" evidence="7">
    <location>
        <begin position="532"/>
        <end position="558"/>
    </location>
</feature>
<feature type="compositionally biased region" description="Low complexity" evidence="7">
    <location>
        <begin position="559"/>
        <end position="573"/>
    </location>
</feature>
<dbReference type="InterPro" id="IPR000047">
    <property type="entry name" value="HTH_motif"/>
</dbReference>
<evidence type="ECO:0000256" key="2">
    <source>
        <dbReference type="ARBA" id="ARBA00023125"/>
    </source>
</evidence>
<dbReference type="GO" id="GO:0003677">
    <property type="term" value="F:DNA binding"/>
    <property type="evidence" value="ECO:0007669"/>
    <property type="project" value="UniProtKB-UniRule"/>
</dbReference>
<dbReference type="PROSITE" id="PS00027">
    <property type="entry name" value="HOMEOBOX_1"/>
    <property type="match status" value="1"/>
</dbReference>
<dbReference type="PANTHER" id="PTHR24327:SF81">
    <property type="entry name" value="HOMEOTIC PROTEIN DISTAL-LESS-RELATED"/>
    <property type="match status" value="1"/>
</dbReference>
<feature type="compositionally biased region" description="Low complexity" evidence="7">
    <location>
        <begin position="499"/>
        <end position="509"/>
    </location>
</feature>
<accession>A0ABD0KMR4</accession>
<feature type="compositionally biased region" description="Low complexity" evidence="7">
    <location>
        <begin position="517"/>
        <end position="526"/>
    </location>
</feature>
<comment type="subcellular location">
    <subcellularLocation>
        <location evidence="5 6">Nucleus</location>
    </subcellularLocation>
</comment>
<keyword evidence="2 5" id="KW-0238">DNA-binding</keyword>
<dbReference type="Gene3D" id="1.10.10.60">
    <property type="entry name" value="Homeodomain-like"/>
    <property type="match status" value="1"/>
</dbReference>
<feature type="compositionally biased region" description="Basic and acidic residues" evidence="7">
    <location>
        <begin position="341"/>
        <end position="350"/>
    </location>
</feature>
<dbReference type="PRINTS" id="PR00024">
    <property type="entry name" value="HOMEOBOX"/>
</dbReference>
<dbReference type="InterPro" id="IPR001356">
    <property type="entry name" value="HD"/>
</dbReference>
<feature type="compositionally biased region" description="Polar residues" evidence="7">
    <location>
        <begin position="310"/>
        <end position="324"/>
    </location>
</feature>
<evidence type="ECO:0000313" key="9">
    <source>
        <dbReference type="EMBL" id="KAK7488170.1"/>
    </source>
</evidence>
<evidence type="ECO:0000313" key="10">
    <source>
        <dbReference type="Proteomes" id="UP001519460"/>
    </source>
</evidence>
<evidence type="ECO:0000256" key="7">
    <source>
        <dbReference type="SAM" id="MobiDB-lite"/>
    </source>
</evidence>
<evidence type="ECO:0000256" key="1">
    <source>
        <dbReference type="ARBA" id="ARBA00022473"/>
    </source>
</evidence>
<keyword evidence="10" id="KW-1185">Reference proteome</keyword>
<proteinExistence type="predicted"/>
<keyword evidence="1" id="KW-0217">Developmental protein</keyword>